<gene>
    <name evidence="1" type="ordered locus">PMT_2914</name>
</gene>
<proteinExistence type="predicted"/>
<accession>B9ESS8</accession>
<organism evidence="1 2">
    <name type="scientific">Prochlorococcus marinus (strain MIT 9313)</name>
    <dbReference type="NCBI Taxonomy" id="74547"/>
    <lineage>
        <taxon>Bacteria</taxon>
        <taxon>Bacillati</taxon>
        <taxon>Cyanobacteriota</taxon>
        <taxon>Cyanophyceae</taxon>
        <taxon>Synechococcales</taxon>
        <taxon>Prochlorococcaceae</taxon>
        <taxon>Prochlorococcus</taxon>
    </lineage>
</organism>
<evidence type="ECO:0000313" key="2">
    <source>
        <dbReference type="Proteomes" id="UP000001423"/>
    </source>
</evidence>
<reference evidence="1 2" key="1">
    <citation type="journal article" date="2003" name="Nature">
        <title>Genome divergence in two Prochlorococcus ecotypes reflects oceanic niche differentiation.</title>
        <authorList>
            <person name="Rocap G."/>
            <person name="Larimer F.W."/>
            <person name="Lamerdin J.E."/>
            <person name="Malfatti S."/>
            <person name="Chain P."/>
            <person name="Ahlgren N.A."/>
            <person name="Arellano A."/>
            <person name="Coleman M."/>
            <person name="Hauser L."/>
            <person name="Hess W.R."/>
            <person name="Johnson Z.I."/>
            <person name="Land M.L."/>
            <person name="Lindell D."/>
            <person name="Post A.F."/>
            <person name="Regala W."/>
            <person name="Shah M."/>
            <person name="Shaw S.L."/>
            <person name="Steglich C."/>
            <person name="Sullivan M.B."/>
            <person name="Ting C.S."/>
            <person name="Tolonen A."/>
            <person name="Webb E.A."/>
            <person name="Zinser E.R."/>
            <person name="Chisholm S.W."/>
        </authorList>
    </citation>
    <scope>NUCLEOTIDE SEQUENCE [LARGE SCALE GENOMIC DNA]</scope>
    <source>
        <strain evidence="2">MIT 9313</strain>
    </source>
</reference>
<dbReference type="EMBL" id="BX548175">
    <property type="protein sequence ID" value="CAX32432.1"/>
    <property type="molecule type" value="Genomic_DNA"/>
</dbReference>
<name>B9ESS8_PROMM</name>
<evidence type="ECO:0000313" key="1">
    <source>
        <dbReference type="EMBL" id="CAX32432.1"/>
    </source>
</evidence>
<dbReference type="HOGENOM" id="CLU_201208_0_0_3"/>
<protein>
    <submittedName>
        <fullName evidence="1">Uncharacterized protein</fullName>
    </submittedName>
</protein>
<dbReference type="KEGG" id="pmt:PMT_2914"/>
<sequence length="73" mass="8069">MGGVRSVITAHLQNSERFPRLANPPQSPTFRQEPRQLLQKGTMAQQQTASILNIWREKVGNMKTLPGGAALSK</sequence>
<keyword evidence="2" id="KW-1185">Reference proteome</keyword>
<dbReference type="AlphaFoldDB" id="B9ESS8"/>
<dbReference type="Proteomes" id="UP000001423">
    <property type="component" value="Chromosome"/>
</dbReference>